<dbReference type="AlphaFoldDB" id="A0A3D9SPN0"/>
<name>A0A3D9SPN0_9ACTN</name>
<dbReference type="Proteomes" id="UP000256661">
    <property type="component" value="Unassembled WGS sequence"/>
</dbReference>
<keyword evidence="1" id="KW-0812">Transmembrane</keyword>
<evidence type="ECO:0000313" key="3">
    <source>
        <dbReference type="Proteomes" id="UP000256661"/>
    </source>
</evidence>
<dbReference type="EMBL" id="QTTT01000001">
    <property type="protein sequence ID" value="REE95923.1"/>
    <property type="molecule type" value="Genomic_DNA"/>
</dbReference>
<protein>
    <submittedName>
        <fullName evidence="2">Uncharacterized protein</fullName>
    </submittedName>
</protein>
<reference evidence="2 3" key="1">
    <citation type="submission" date="2018-08" db="EMBL/GenBank/DDBJ databases">
        <title>Sequencing the genomes of 1000 actinobacteria strains.</title>
        <authorList>
            <person name="Klenk H.-P."/>
        </authorList>
    </citation>
    <scope>NUCLEOTIDE SEQUENCE [LARGE SCALE GENOMIC DNA]</scope>
    <source>
        <strain evidence="2 3">DSM 43927</strain>
    </source>
</reference>
<keyword evidence="1" id="KW-0472">Membrane</keyword>
<proteinExistence type="predicted"/>
<organism evidence="2 3">
    <name type="scientific">Thermomonospora umbrina</name>
    <dbReference type="NCBI Taxonomy" id="111806"/>
    <lineage>
        <taxon>Bacteria</taxon>
        <taxon>Bacillati</taxon>
        <taxon>Actinomycetota</taxon>
        <taxon>Actinomycetes</taxon>
        <taxon>Streptosporangiales</taxon>
        <taxon>Thermomonosporaceae</taxon>
        <taxon>Thermomonospora</taxon>
    </lineage>
</organism>
<sequence>MPGLPAGPAGSLMGSVADGGRVVARVMVAGVAAGAVMGSAVVALGTGMLSVAYLLQGTWPMAVLLLTVAAAAFGPVLAAGWWAMRRPVVRAARRR</sequence>
<feature type="transmembrane region" description="Helical" evidence="1">
    <location>
        <begin position="61"/>
        <end position="84"/>
    </location>
</feature>
<comment type="caution">
    <text evidence="2">The sequence shown here is derived from an EMBL/GenBank/DDBJ whole genome shotgun (WGS) entry which is preliminary data.</text>
</comment>
<evidence type="ECO:0000256" key="1">
    <source>
        <dbReference type="SAM" id="Phobius"/>
    </source>
</evidence>
<gene>
    <name evidence="2" type="ORF">DFJ69_1337</name>
</gene>
<feature type="transmembrane region" description="Helical" evidence="1">
    <location>
        <begin position="22"/>
        <end position="55"/>
    </location>
</feature>
<evidence type="ECO:0000313" key="2">
    <source>
        <dbReference type="EMBL" id="REE95923.1"/>
    </source>
</evidence>
<keyword evidence="1" id="KW-1133">Transmembrane helix</keyword>
<keyword evidence="3" id="KW-1185">Reference proteome</keyword>
<accession>A0A3D9SPN0</accession>